<evidence type="ECO:0000256" key="2">
    <source>
        <dbReference type="ARBA" id="ARBA00022741"/>
    </source>
</evidence>
<dbReference type="GO" id="GO:0005524">
    <property type="term" value="F:ATP binding"/>
    <property type="evidence" value="ECO:0007669"/>
    <property type="project" value="UniProtKB-KW"/>
</dbReference>
<dbReference type="Gene3D" id="3.40.850.10">
    <property type="entry name" value="Kinesin motor domain"/>
    <property type="match status" value="1"/>
</dbReference>
<dbReference type="GO" id="GO:0007018">
    <property type="term" value="P:microtubule-based movement"/>
    <property type="evidence" value="ECO:0007669"/>
    <property type="project" value="InterPro"/>
</dbReference>
<comment type="subcellular location">
    <subcellularLocation>
        <location evidence="1">Cytoplasm</location>
        <location evidence="1">Cytoskeleton</location>
    </subcellularLocation>
</comment>
<dbReference type="InterPro" id="IPR036961">
    <property type="entry name" value="Kinesin_motor_dom_sf"/>
</dbReference>
<sequence>DDLKLTVIDKELECVKEQIKLTEYMANTPSMVIIESKAPMQYNTEIMHMIQDKLKYISTSYDGLRKLVVQFPSFIESAVKEARLKMEEAVMATAKMNKELVSKYTREAQLRKHYHNQLVVLRGNIRVFCRVRPCLTDNGATEPVISFDTFDDGIIMVHNKGRVVNFDMDKVFSMNISQSQIFDEVSSLVRSVIDGFNVCIFAYGQT</sequence>
<dbReference type="GO" id="GO:0015630">
    <property type="term" value="C:microtubule cytoskeleton"/>
    <property type="evidence" value="ECO:0007669"/>
    <property type="project" value="TreeGrafter"/>
</dbReference>
<dbReference type="AlphaFoldDB" id="A0A0B6Z171"/>
<protein>
    <recommendedName>
        <fullName evidence="6">Kinesin motor domain-containing protein</fullName>
    </recommendedName>
</protein>
<gene>
    <name evidence="7" type="primary">ORF44406</name>
</gene>
<dbReference type="InterPro" id="IPR031852">
    <property type="entry name" value="Vik1/Cik1_MT-bd"/>
</dbReference>
<name>A0A0B6Z171_9EUPU</name>
<evidence type="ECO:0000256" key="5">
    <source>
        <dbReference type="PROSITE-ProRule" id="PRU00283"/>
    </source>
</evidence>
<evidence type="ECO:0000256" key="1">
    <source>
        <dbReference type="ARBA" id="ARBA00004245"/>
    </source>
</evidence>
<dbReference type="InterPro" id="IPR027417">
    <property type="entry name" value="P-loop_NTPase"/>
</dbReference>
<dbReference type="SUPFAM" id="SSF52540">
    <property type="entry name" value="P-loop containing nucleoside triphosphate hydrolases"/>
    <property type="match status" value="1"/>
</dbReference>
<proteinExistence type="inferred from homology"/>
<dbReference type="GO" id="GO:0008017">
    <property type="term" value="F:microtubule binding"/>
    <property type="evidence" value="ECO:0007669"/>
    <property type="project" value="InterPro"/>
</dbReference>
<keyword evidence="4" id="KW-0963">Cytoplasm</keyword>
<dbReference type="InterPro" id="IPR001752">
    <property type="entry name" value="Kinesin_motor_dom"/>
</dbReference>
<feature type="non-terminal residue" evidence="7">
    <location>
        <position position="206"/>
    </location>
</feature>
<feature type="domain" description="Kinesin motor" evidence="6">
    <location>
        <begin position="124"/>
        <end position="206"/>
    </location>
</feature>
<evidence type="ECO:0000256" key="3">
    <source>
        <dbReference type="ARBA" id="ARBA00022840"/>
    </source>
</evidence>
<keyword evidence="3" id="KW-0067">ATP-binding</keyword>
<keyword evidence="2" id="KW-0547">Nucleotide-binding</keyword>
<accession>A0A0B6Z171</accession>
<organism evidence="7">
    <name type="scientific">Arion vulgaris</name>
    <dbReference type="NCBI Taxonomy" id="1028688"/>
    <lineage>
        <taxon>Eukaryota</taxon>
        <taxon>Metazoa</taxon>
        <taxon>Spiralia</taxon>
        <taxon>Lophotrochozoa</taxon>
        <taxon>Mollusca</taxon>
        <taxon>Gastropoda</taxon>
        <taxon>Heterobranchia</taxon>
        <taxon>Euthyneura</taxon>
        <taxon>Panpulmonata</taxon>
        <taxon>Eupulmonata</taxon>
        <taxon>Stylommatophora</taxon>
        <taxon>Helicina</taxon>
        <taxon>Arionoidea</taxon>
        <taxon>Arionidae</taxon>
        <taxon>Arion</taxon>
    </lineage>
</organism>
<dbReference type="PROSITE" id="PS50067">
    <property type="entry name" value="KINESIN_MOTOR_2"/>
    <property type="match status" value="1"/>
</dbReference>
<comment type="caution">
    <text evidence="5">Lacks conserved residue(s) required for the propagation of feature annotation.</text>
</comment>
<dbReference type="Pfam" id="PF16796">
    <property type="entry name" value="Microtub_bd"/>
    <property type="match status" value="1"/>
</dbReference>
<evidence type="ECO:0000259" key="6">
    <source>
        <dbReference type="PROSITE" id="PS50067"/>
    </source>
</evidence>
<dbReference type="PANTHER" id="PTHR47972">
    <property type="entry name" value="KINESIN-LIKE PROTEIN KLP-3"/>
    <property type="match status" value="1"/>
</dbReference>
<evidence type="ECO:0000313" key="7">
    <source>
        <dbReference type="EMBL" id="CEK62167.1"/>
    </source>
</evidence>
<reference evidence="7" key="1">
    <citation type="submission" date="2014-12" db="EMBL/GenBank/DDBJ databases">
        <title>Insight into the proteome of Arion vulgaris.</title>
        <authorList>
            <person name="Aradska J."/>
            <person name="Bulat T."/>
            <person name="Smidak R."/>
            <person name="Sarate P."/>
            <person name="Gangsoo J."/>
            <person name="Sialana F."/>
            <person name="Bilban M."/>
            <person name="Lubec G."/>
        </authorList>
    </citation>
    <scope>NUCLEOTIDE SEQUENCE</scope>
    <source>
        <tissue evidence="7">Skin</tissue>
    </source>
</reference>
<dbReference type="EMBL" id="HACG01015302">
    <property type="protein sequence ID" value="CEK62167.1"/>
    <property type="molecule type" value="Transcribed_RNA"/>
</dbReference>
<comment type="similarity">
    <text evidence="5">Belongs to the TRAFAC class myosin-kinesin ATPase superfamily. Kinesin family.</text>
</comment>
<dbReference type="InterPro" id="IPR027640">
    <property type="entry name" value="Kinesin-like_fam"/>
</dbReference>
<dbReference type="PANTHER" id="PTHR47972:SF28">
    <property type="entry name" value="KINESIN-LIKE PROTEIN KLP-3"/>
    <property type="match status" value="1"/>
</dbReference>
<evidence type="ECO:0000256" key="4">
    <source>
        <dbReference type="ARBA" id="ARBA00023212"/>
    </source>
</evidence>
<keyword evidence="4" id="KW-0206">Cytoskeleton</keyword>
<dbReference type="GO" id="GO:0003777">
    <property type="term" value="F:microtubule motor activity"/>
    <property type="evidence" value="ECO:0007669"/>
    <property type="project" value="InterPro"/>
</dbReference>
<feature type="non-terminal residue" evidence="7">
    <location>
        <position position="1"/>
    </location>
</feature>